<reference evidence="5" key="1">
    <citation type="submission" date="2015-07" db="EMBL/GenBank/DDBJ databases">
        <authorList>
            <person name="Rodrigo-Torres Lidia"/>
            <person name="Arahal R.David."/>
        </authorList>
    </citation>
    <scope>NUCLEOTIDE SEQUENCE [LARGE SCALE GENOMIC DNA]</scope>
    <source>
        <strain evidence="5">CECT 4801</strain>
    </source>
</reference>
<dbReference type="EC" id="4.6.1.1" evidence="4"/>
<dbReference type="STRING" id="187304.B0E33_23460"/>
<dbReference type="InterPro" id="IPR003660">
    <property type="entry name" value="HAMP_dom"/>
</dbReference>
<dbReference type="GO" id="GO:0004016">
    <property type="term" value="F:adenylate cyclase activity"/>
    <property type="evidence" value="ECO:0007669"/>
    <property type="project" value="UniProtKB-EC"/>
</dbReference>
<protein>
    <submittedName>
        <fullName evidence="4">Adenylate cyclase 1</fullName>
        <ecNumber evidence="4">4.6.1.1</ecNumber>
    </submittedName>
</protein>
<dbReference type="PROSITE" id="PS50885">
    <property type="entry name" value="HAMP"/>
    <property type="match status" value="1"/>
</dbReference>
<accession>A0A0M6Y027</accession>
<dbReference type="InterPro" id="IPR050697">
    <property type="entry name" value="Adenylyl/Guanylyl_Cyclase_3/4"/>
</dbReference>
<feature type="transmembrane region" description="Helical" evidence="1">
    <location>
        <begin position="345"/>
        <end position="367"/>
    </location>
</feature>
<feature type="domain" description="HAMP" evidence="3">
    <location>
        <begin position="368"/>
        <end position="422"/>
    </location>
</feature>
<dbReference type="PANTHER" id="PTHR43081">
    <property type="entry name" value="ADENYLATE CYCLASE, TERMINAL-DIFFERENTIATION SPECIFIC-RELATED"/>
    <property type="match status" value="1"/>
</dbReference>
<name>A0A0M6Y027_9HYPH</name>
<dbReference type="SMART" id="SM00304">
    <property type="entry name" value="HAMP"/>
    <property type="match status" value="1"/>
</dbReference>
<dbReference type="PANTHER" id="PTHR43081:SF1">
    <property type="entry name" value="ADENYLATE CYCLASE, TERMINAL-DIFFERENTIATION SPECIFIC"/>
    <property type="match status" value="1"/>
</dbReference>
<keyword evidence="1" id="KW-0812">Transmembrane</keyword>
<gene>
    <name evidence="4" type="primary">cyaA_3</name>
    <name evidence="4" type="ORF">LAL4801_01349</name>
</gene>
<feature type="domain" description="Guanylate cyclase" evidence="2">
    <location>
        <begin position="448"/>
        <end position="580"/>
    </location>
</feature>
<dbReference type="GO" id="GO:0035556">
    <property type="term" value="P:intracellular signal transduction"/>
    <property type="evidence" value="ECO:0007669"/>
    <property type="project" value="InterPro"/>
</dbReference>
<dbReference type="GO" id="GO:0016020">
    <property type="term" value="C:membrane"/>
    <property type="evidence" value="ECO:0007669"/>
    <property type="project" value="InterPro"/>
</dbReference>
<evidence type="ECO:0000259" key="3">
    <source>
        <dbReference type="PROSITE" id="PS50885"/>
    </source>
</evidence>
<dbReference type="Pfam" id="PF00672">
    <property type="entry name" value="HAMP"/>
    <property type="match status" value="1"/>
</dbReference>
<dbReference type="Pfam" id="PF00211">
    <property type="entry name" value="Guanylate_cyc"/>
    <property type="match status" value="1"/>
</dbReference>
<dbReference type="PROSITE" id="PS50125">
    <property type="entry name" value="GUANYLATE_CYCLASE_2"/>
    <property type="match status" value="1"/>
</dbReference>
<dbReference type="GO" id="GO:0006171">
    <property type="term" value="P:cAMP biosynthetic process"/>
    <property type="evidence" value="ECO:0007669"/>
    <property type="project" value="TreeGrafter"/>
</dbReference>
<evidence type="ECO:0000259" key="2">
    <source>
        <dbReference type="PROSITE" id="PS50125"/>
    </source>
</evidence>
<proteinExistence type="predicted"/>
<keyword evidence="4" id="KW-0456">Lyase</keyword>
<dbReference type="InterPro" id="IPR029787">
    <property type="entry name" value="Nucleotide_cyclase"/>
</dbReference>
<keyword evidence="1" id="KW-0472">Membrane</keyword>
<dbReference type="Gene3D" id="3.30.70.1230">
    <property type="entry name" value="Nucleotide cyclase"/>
    <property type="match status" value="1"/>
</dbReference>
<dbReference type="EMBL" id="CXST01000001">
    <property type="protein sequence ID" value="CTQ42912.1"/>
    <property type="molecule type" value="Genomic_DNA"/>
</dbReference>
<evidence type="ECO:0000256" key="1">
    <source>
        <dbReference type="SAM" id="Phobius"/>
    </source>
</evidence>
<dbReference type="AlphaFoldDB" id="A0A0M6Y027"/>
<dbReference type="SMART" id="SM00044">
    <property type="entry name" value="CYCc"/>
    <property type="match status" value="1"/>
</dbReference>
<dbReference type="CDD" id="cd06225">
    <property type="entry name" value="HAMP"/>
    <property type="match status" value="1"/>
</dbReference>
<keyword evidence="1" id="KW-1133">Transmembrane helix</keyword>
<organism evidence="4 5">
    <name type="scientific">Roseibium aggregatum</name>
    <dbReference type="NCBI Taxonomy" id="187304"/>
    <lineage>
        <taxon>Bacteria</taxon>
        <taxon>Pseudomonadati</taxon>
        <taxon>Pseudomonadota</taxon>
        <taxon>Alphaproteobacteria</taxon>
        <taxon>Hyphomicrobiales</taxon>
        <taxon>Stappiaceae</taxon>
        <taxon>Roseibium</taxon>
    </lineage>
</organism>
<dbReference type="InterPro" id="IPR001054">
    <property type="entry name" value="A/G_cyclase"/>
</dbReference>
<evidence type="ECO:0000313" key="5">
    <source>
        <dbReference type="Proteomes" id="UP000048926"/>
    </source>
</evidence>
<sequence length="632" mass="68722">MQFPDCYARRNLKEISAYDDTTHNRDVTVPARRKLFITPTLASVIGSFVLVTAAAILFIQAVTSSEVVRRMGGELVDIGMDAAETAFVEQLHAITETAEFTRLTYERKELPVDDPDLILSYLYGALAPMEQVSFLVLVDENGEGVDVDRGDADGKLLGGNVNLAKDIPILVPLAERAKNQSGAFWSEPFYMPNREHTYYVFVRPLHEGKTYRGSLMIGMSLDRMSEITWHVSTDDITVFLMKEGSNEIVAHPDLHKSFDDLTAEMPLLNVDRLPDAFLAGFKDMPRVKNESFDISEKLAVYSGTAPDGAERFVILEQKNENLLGLPVRIGVHFPAEYLSQPLKQLLMALLVGGGLLVLSLLGAVLLARRIARPVQRASVAAREVAGLNLSTVAPLPSSIIRELDDLSKGFNAMLGGLKAFNRYVPGTLVRKLLSEGRADAPPEEREVAVLFTDIAGFTSASEGMTATETAAFVNHHLSLLGAEITKEGGTIDKYIGDSVMAFWGAPERLENPAEPAARAAIGMARAIREDNIARVARGEAPVRIRIGLHMGPLVVGDIGAPERVNYTVIGDTVNAASRLESLGKEIDGDADVVILVSSEIAKRLDSSIEQEAIGLHKVKGKSAAVEVVRLRG</sequence>
<evidence type="ECO:0000313" key="4">
    <source>
        <dbReference type="EMBL" id="CTQ42912.1"/>
    </source>
</evidence>
<feature type="transmembrane region" description="Helical" evidence="1">
    <location>
        <begin position="35"/>
        <end position="59"/>
    </location>
</feature>
<keyword evidence="5" id="KW-1185">Reference proteome</keyword>
<dbReference type="SUPFAM" id="SSF55073">
    <property type="entry name" value="Nucleotide cyclase"/>
    <property type="match status" value="1"/>
</dbReference>
<dbReference type="CDD" id="cd07302">
    <property type="entry name" value="CHD"/>
    <property type="match status" value="1"/>
</dbReference>
<dbReference type="Gene3D" id="6.10.340.10">
    <property type="match status" value="1"/>
</dbReference>
<dbReference type="Proteomes" id="UP000048926">
    <property type="component" value="Unassembled WGS sequence"/>
</dbReference>